<dbReference type="AlphaFoldDB" id="A0A1H6IMV0"/>
<dbReference type="RefSeq" id="WP_074714683.1">
    <property type="nucleotide sequence ID" value="NZ_FNWV01000002.1"/>
</dbReference>
<evidence type="ECO:0000256" key="1">
    <source>
        <dbReference type="SAM" id="Phobius"/>
    </source>
</evidence>
<reference evidence="2 3" key="1">
    <citation type="submission" date="2016-10" db="EMBL/GenBank/DDBJ databases">
        <authorList>
            <person name="de Groot N.N."/>
        </authorList>
    </citation>
    <scope>NUCLEOTIDE SEQUENCE [LARGE SCALE GENOMIC DNA]</scope>
    <source>
        <strain evidence="2 3">YAD2003</strain>
    </source>
</reference>
<evidence type="ECO:0008006" key="4">
    <source>
        <dbReference type="Google" id="ProtNLM"/>
    </source>
</evidence>
<sequence>MDKRYGFEDDIPHEEIKDTDAVKYSNELEKEKREKMERELKNDEKLLRWGGNSGSYFCLIIGAVMFVVGCVLCIERLTNKKTCTKRVHGEVIGFSLYEPHDQEEESHAYAPVFRYYYGDHEYTQKGKAYTGKDNLYVGKKLDIYIDPNDPTTIYVPEYKAEKKADIMLVIVGLIVMIVTFVYPRYRIKKEIEELRRTYESRL</sequence>
<accession>A0A1H6IMV0</accession>
<keyword evidence="1" id="KW-1133">Transmembrane helix</keyword>
<dbReference type="EMBL" id="FNWV01000002">
    <property type="protein sequence ID" value="SEH47590.1"/>
    <property type="molecule type" value="Genomic_DNA"/>
</dbReference>
<evidence type="ECO:0000313" key="3">
    <source>
        <dbReference type="Proteomes" id="UP000183190"/>
    </source>
</evidence>
<gene>
    <name evidence="2" type="ORF">SAMN02910265_00906</name>
</gene>
<feature type="transmembrane region" description="Helical" evidence="1">
    <location>
        <begin position="54"/>
        <end position="74"/>
    </location>
</feature>
<protein>
    <recommendedName>
        <fullName evidence="4">DUF3592 domain-containing protein</fullName>
    </recommendedName>
</protein>
<dbReference type="OrthoDB" id="1828951at2"/>
<keyword evidence="1" id="KW-0472">Membrane</keyword>
<feature type="transmembrane region" description="Helical" evidence="1">
    <location>
        <begin position="166"/>
        <end position="185"/>
    </location>
</feature>
<keyword evidence="1" id="KW-0812">Transmembrane</keyword>
<evidence type="ECO:0000313" key="2">
    <source>
        <dbReference type="EMBL" id="SEH47590.1"/>
    </source>
</evidence>
<proteinExistence type="predicted"/>
<organism evidence="2 3">
    <name type="scientific">Ruminococcus flavefaciens</name>
    <dbReference type="NCBI Taxonomy" id="1265"/>
    <lineage>
        <taxon>Bacteria</taxon>
        <taxon>Bacillati</taxon>
        <taxon>Bacillota</taxon>
        <taxon>Clostridia</taxon>
        <taxon>Eubacteriales</taxon>
        <taxon>Oscillospiraceae</taxon>
        <taxon>Ruminococcus</taxon>
    </lineage>
</organism>
<dbReference type="Proteomes" id="UP000183190">
    <property type="component" value="Unassembled WGS sequence"/>
</dbReference>
<name>A0A1H6IMV0_RUMFL</name>